<evidence type="ECO:0000256" key="3">
    <source>
        <dbReference type="ARBA" id="ARBA00022525"/>
    </source>
</evidence>
<dbReference type="AlphaFoldDB" id="A0AAP0JI80"/>
<dbReference type="GO" id="GO:0009567">
    <property type="term" value="P:double fertilization forming a zygote and endosperm"/>
    <property type="evidence" value="ECO:0007669"/>
    <property type="project" value="InterPro"/>
</dbReference>
<name>A0AAP0JI80_9MAGN</name>
<evidence type="ECO:0000256" key="8">
    <source>
        <dbReference type="ARBA" id="ARBA00034484"/>
    </source>
</evidence>
<protein>
    <recommendedName>
        <fullName evidence="10">Prolamin-like domain-containing protein</fullName>
    </recommendedName>
</protein>
<dbReference type="InterPro" id="IPR044711">
    <property type="entry name" value="EC11-15"/>
</dbReference>
<comment type="caution">
    <text evidence="11">The sequence shown here is derived from an EMBL/GenBank/DDBJ whole genome shotgun (WGS) entry which is preliminary data.</text>
</comment>
<evidence type="ECO:0000256" key="7">
    <source>
        <dbReference type="ARBA" id="ARBA00034457"/>
    </source>
</evidence>
<evidence type="ECO:0000313" key="12">
    <source>
        <dbReference type="Proteomes" id="UP001420932"/>
    </source>
</evidence>
<comment type="function">
    <text evidence="7">Involved in the regulation of gamete interactions during the double fertilization and to prevent multiple-pollen tube attraction; mediates the redistribution of the gamete fusogen HAP2/GCS1 to the cell surface after secretion upon sperm arrival.</text>
</comment>
<sequence length="149" mass="15933">MALILSKLALLLALVLFVMGISTSEARELALKPVHGLQARLFLGIGEGGEAEGGLVNCWNSLVELRSCTNEILLFFLNGESYLGLDCCRAIRVITHHCWPSMLTSLGFTAEEGDILRGYCDASPSAPLPAVVPSPALAPLGVINEKNIR</sequence>
<keyword evidence="5" id="KW-0278">Fertilization</keyword>
<keyword evidence="3" id="KW-0964">Secreted</keyword>
<accession>A0AAP0JI80</accession>
<reference evidence="11 12" key="1">
    <citation type="submission" date="2024-01" db="EMBL/GenBank/DDBJ databases">
        <title>Genome assemblies of Stephania.</title>
        <authorList>
            <person name="Yang L."/>
        </authorList>
    </citation>
    <scope>NUCLEOTIDE SEQUENCE [LARGE SCALE GENOMIC DNA]</scope>
    <source>
        <strain evidence="11">YNDBR</strain>
        <tissue evidence="11">Leaf</tissue>
    </source>
</reference>
<evidence type="ECO:0000256" key="5">
    <source>
        <dbReference type="ARBA" id="ARBA00023279"/>
    </source>
</evidence>
<dbReference type="InterPro" id="IPR008502">
    <property type="entry name" value="Prolamin-like"/>
</dbReference>
<evidence type="ECO:0000259" key="10">
    <source>
        <dbReference type="Pfam" id="PF05617"/>
    </source>
</evidence>
<dbReference type="Pfam" id="PF05617">
    <property type="entry name" value="Prolamin_like"/>
    <property type="match status" value="1"/>
</dbReference>
<gene>
    <name evidence="11" type="ORF">Syun_013772</name>
</gene>
<proteinExistence type="inferred from homology"/>
<organism evidence="11 12">
    <name type="scientific">Stephania yunnanensis</name>
    <dbReference type="NCBI Taxonomy" id="152371"/>
    <lineage>
        <taxon>Eukaryota</taxon>
        <taxon>Viridiplantae</taxon>
        <taxon>Streptophyta</taxon>
        <taxon>Embryophyta</taxon>
        <taxon>Tracheophyta</taxon>
        <taxon>Spermatophyta</taxon>
        <taxon>Magnoliopsida</taxon>
        <taxon>Ranunculales</taxon>
        <taxon>Menispermaceae</taxon>
        <taxon>Menispermoideae</taxon>
        <taxon>Cissampelideae</taxon>
        <taxon>Stephania</taxon>
    </lineage>
</organism>
<feature type="domain" description="Prolamin-like" evidence="10">
    <location>
        <begin position="57"/>
        <end position="121"/>
    </location>
</feature>
<evidence type="ECO:0000256" key="2">
    <source>
        <dbReference type="ARBA" id="ARBA00004613"/>
    </source>
</evidence>
<feature type="chain" id="PRO_5042880059" description="Prolamin-like domain-containing protein" evidence="9">
    <location>
        <begin position="27"/>
        <end position="149"/>
    </location>
</feature>
<dbReference type="PANTHER" id="PTHR35293:SF10">
    <property type="entry name" value="EGG CELL-SECRETED PROTEIN 1.2-RELATED"/>
    <property type="match status" value="1"/>
</dbReference>
<comment type="similarity">
    <text evidence="8">Belongs to the plant egg cell-secreted peptide family.</text>
</comment>
<keyword evidence="6" id="KW-0968">Cytoplasmic vesicle</keyword>
<evidence type="ECO:0000256" key="6">
    <source>
        <dbReference type="ARBA" id="ARBA00023329"/>
    </source>
</evidence>
<dbReference type="GO" id="GO:0031410">
    <property type="term" value="C:cytoplasmic vesicle"/>
    <property type="evidence" value="ECO:0007669"/>
    <property type="project" value="UniProtKB-SubCell"/>
</dbReference>
<evidence type="ECO:0000256" key="1">
    <source>
        <dbReference type="ARBA" id="ARBA00004541"/>
    </source>
</evidence>
<comment type="subcellular location">
    <subcellularLocation>
        <location evidence="1">Cytoplasmic vesicle</location>
    </subcellularLocation>
    <subcellularLocation>
        <location evidence="2">Secreted</location>
    </subcellularLocation>
</comment>
<keyword evidence="4 9" id="KW-0732">Signal</keyword>
<dbReference type="EMBL" id="JBBNAF010000006">
    <property type="protein sequence ID" value="KAK9134442.1"/>
    <property type="molecule type" value="Genomic_DNA"/>
</dbReference>
<dbReference type="GO" id="GO:0005576">
    <property type="term" value="C:extracellular region"/>
    <property type="evidence" value="ECO:0007669"/>
    <property type="project" value="UniProtKB-SubCell"/>
</dbReference>
<feature type="signal peptide" evidence="9">
    <location>
        <begin position="1"/>
        <end position="26"/>
    </location>
</feature>
<evidence type="ECO:0000256" key="9">
    <source>
        <dbReference type="SAM" id="SignalP"/>
    </source>
</evidence>
<keyword evidence="12" id="KW-1185">Reference proteome</keyword>
<evidence type="ECO:0000313" key="11">
    <source>
        <dbReference type="EMBL" id="KAK9134442.1"/>
    </source>
</evidence>
<dbReference type="Proteomes" id="UP001420932">
    <property type="component" value="Unassembled WGS sequence"/>
</dbReference>
<dbReference type="GO" id="GO:0080155">
    <property type="term" value="P:regulation of double fertilization forming a zygote and endosperm"/>
    <property type="evidence" value="ECO:0007669"/>
    <property type="project" value="UniProtKB-ARBA"/>
</dbReference>
<dbReference type="PANTHER" id="PTHR35293">
    <property type="entry name" value="EGG CELL-SECRETED PROTEIN 1.5"/>
    <property type="match status" value="1"/>
</dbReference>
<dbReference type="GO" id="GO:2000008">
    <property type="term" value="P:regulation of protein localization to cell surface"/>
    <property type="evidence" value="ECO:0007669"/>
    <property type="project" value="UniProtKB-ARBA"/>
</dbReference>
<evidence type="ECO:0000256" key="4">
    <source>
        <dbReference type="ARBA" id="ARBA00022729"/>
    </source>
</evidence>